<dbReference type="EMBL" id="JBBPBN010000515">
    <property type="protein sequence ID" value="KAK8485171.1"/>
    <property type="molecule type" value="Genomic_DNA"/>
</dbReference>
<reference evidence="2 3" key="1">
    <citation type="journal article" date="2024" name="G3 (Bethesda)">
        <title>Genome assembly of Hibiscus sabdariffa L. provides insights into metabolisms of medicinal natural products.</title>
        <authorList>
            <person name="Kim T."/>
        </authorList>
    </citation>
    <scope>NUCLEOTIDE SEQUENCE [LARGE SCALE GENOMIC DNA]</scope>
    <source>
        <strain evidence="2">TK-2024</strain>
        <tissue evidence="2">Old leaves</tissue>
    </source>
</reference>
<protein>
    <submittedName>
        <fullName evidence="2">Uncharacterized protein</fullName>
    </submittedName>
</protein>
<evidence type="ECO:0000313" key="3">
    <source>
        <dbReference type="Proteomes" id="UP001396334"/>
    </source>
</evidence>
<comment type="caution">
    <text evidence="2">The sequence shown here is derived from an EMBL/GenBank/DDBJ whole genome shotgun (WGS) entry which is preliminary data.</text>
</comment>
<feature type="transmembrane region" description="Helical" evidence="1">
    <location>
        <begin position="61"/>
        <end position="81"/>
    </location>
</feature>
<keyword evidence="1" id="KW-0472">Membrane</keyword>
<proteinExistence type="predicted"/>
<accession>A0ABR1ZWT4</accession>
<sequence length="88" mass="9793">MLTSASFPHCLDRVLVLQVEDSSERLRMRDMLDGGCENLVSRLGVIRLVMAVMSRGCGGELLGLVLRGLLVMTALVSRGWLMREMSRK</sequence>
<organism evidence="2 3">
    <name type="scientific">Hibiscus sabdariffa</name>
    <name type="common">roselle</name>
    <dbReference type="NCBI Taxonomy" id="183260"/>
    <lineage>
        <taxon>Eukaryota</taxon>
        <taxon>Viridiplantae</taxon>
        <taxon>Streptophyta</taxon>
        <taxon>Embryophyta</taxon>
        <taxon>Tracheophyta</taxon>
        <taxon>Spermatophyta</taxon>
        <taxon>Magnoliopsida</taxon>
        <taxon>eudicotyledons</taxon>
        <taxon>Gunneridae</taxon>
        <taxon>Pentapetalae</taxon>
        <taxon>rosids</taxon>
        <taxon>malvids</taxon>
        <taxon>Malvales</taxon>
        <taxon>Malvaceae</taxon>
        <taxon>Malvoideae</taxon>
        <taxon>Hibiscus</taxon>
    </lineage>
</organism>
<evidence type="ECO:0000256" key="1">
    <source>
        <dbReference type="SAM" id="Phobius"/>
    </source>
</evidence>
<keyword evidence="1" id="KW-0812">Transmembrane</keyword>
<keyword evidence="1" id="KW-1133">Transmembrane helix</keyword>
<evidence type="ECO:0000313" key="2">
    <source>
        <dbReference type="EMBL" id="KAK8485171.1"/>
    </source>
</evidence>
<keyword evidence="3" id="KW-1185">Reference proteome</keyword>
<dbReference type="Proteomes" id="UP001396334">
    <property type="component" value="Unassembled WGS sequence"/>
</dbReference>
<name>A0ABR1ZWT4_9ROSI</name>
<gene>
    <name evidence="2" type="ORF">V6N11_080181</name>
</gene>